<dbReference type="Proteomes" id="UP000837857">
    <property type="component" value="Chromosome 29"/>
</dbReference>
<dbReference type="Gene3D" id="3.30.1360.230">
    <property type="entry name" value="Sufu, C-terminal domain"/>
    <property type="match status" value="1"/>
</dbReference>
<feature type="region of interest" description="Disordered" evidence="1">
    <location>
        <begin position="30"/>
        <end position="53"/>
    </location>
</feature>
<feature type="region of interest" description="Disordered" evidence="1">
    <location>
        <begin position="300"/>
        <end position="319"/>
    </location>
</feature>
<evidence type="ECO:0000313" key="4">
    <source>
        <dbReference type="EMBL" id="CAH2062542.1"/>
    </source>
</evidence>
<evidence type="ECO:0000256" key="1">
    <source>
        <dbReference type="SAM" id="MobiDB-lite"/>
    </source>
</evidence>
<reference evidence="4" key="1">
    <citation type="submission" date="2022-03" db="EMBL/GenBank/DDBJ databases">
        <authorList>
            <person name="Martin H S."/>
        </authorList>
    </citation>
    <scope>NUCLEOTIDE SEQUENCE</scope>
</reference>
<dbReference type="InterPro" id="IPR038489">
    <property type="entry name" value="SUFU_C_sf"/>
</dbReference>
<feature type="domain" description="Suppressor of fused C-terminal" evidence="3">
    <location>
        <begin position="285"/>
        <end position="498"/>
    </location>
</feature>
<keyword evidence="5" id="KW-1185">Reference proteome</keyword>
<feature type="compositionally biased region" description="Basic residues" evidence="1">
    <location>
        <begin position="266"/>
        <end position="275"/>
    </location>
</feature>
<feature type="compositionally biased region" description="Polar residues" evidence="1">
    <location>
        <begin position="305"/>
        <end position="318"/>
    </location>
</feature>
<sequence length="505" mass="54889">MSGTSGATPPSGVVRNSALSFVAPAPNPMVLPDNSAALSSEPDPKDDMSTTERPVPAGLRALCEAYSRLYPDQPNPLQVTTRLKYWLGGQDPLDYISMYWNPGKPEENIPPHWHYVSFGLSDLHGDGRVHPEPSPLPGRDSGYGLELTLRLAAEGRPAPLWPAALLQALARYVFTTGNRFCAGDHVSWHAPLDGQRGSRVRHLLVAEDPQLPTIDTPNGAVRFIQMIGCTGRELKAAQRGSGFEVLKLIAEDPRCGGSWLVTRARRRRSAGRVRRAGGGGSPPAQLAGVSARLRWLPYSTETEDQPASPSHLSPSVEQQIKDTLQRGLSCMGSGKRITPEGHMSTDSFEMSSMERALPQIPELMPGTWHCEESIEYLDGVHLILNPESASLLPLAIDGRVRQGRHFTWRCGPRAVTFVAGGVAAAAPSRARPYALLGPWLQMLIPKELAEEMSAQVAQLAELAGSDSESDSDGEGPTQEPPQVPLTLHWPKHRLKITVLPDHQLL</sequence>
<dbReference type="PANTHER" id="PTHR10928:SF2">
    <property type="entry name" value="SUPPRESSOR OF FUSED HOMOLOG"/>
    <property type="match status" value="1"/>
</dbReference>
<dbReference type="PANTHER" id="PTHR10928">
    <property type="entry name" value="SUPPRESSOR OF FUSED"/>
    <property type="match status" value="1"/>
</dbReference>
<dbReference type="EMBL" id="OW152841">
    <property type="protein sequence ID" value="CAH2062542.1"/>
    <property type="molecule type" value="Genomic_DNA"/>
</dbReference>
<dbReference type="InterPro" id="IPR024314">
    <property type="entry name" value="SUFU_C"/>
</dbReference>
<dbReference type="InterPro" id="IPR020941">
    <property type="entry name" value="SUFU-like_domain"/>
</dbReference>
<dbReference type="SUPFAM" id="SSF103359">
    <property type="entry name" value="Suppressor of Fused, N-terminal domain"/>
    <property type="match status" value="1"/>
</dbReference>
<feature type="region of interest" description="Disordered" evidence="1">
    <location>
        <begin position="461"/>
        <end position="486"/>
    </location>
</feature>
<protein>
    <recommendedName>
        <fullName evidence="6">Suppressor of fused homolog</fullName>
    </recommendedName>
</protein>
<dbReference type="Pfam" id="PF12470">
    <property type="entry name" value="SUFU_C"/>
    <property type="match status" value="1"/>
</dbReference>
<name>A0ABN8INJ0_9NEOP</name>
<evidence type="ECO:0000259" key="3">
    <source>
        <dbReference type="Pfam" id="PF12470"/>
    </source>
</evidence>
<evidence type="ECO:0000259" key="2">
    <source>
        <dbReference type="Pfam" id="PF05076"/>
    </source>
</evidence>
<proteinExistence type="predicted"/>
<dbReference type="InterPro" id="IPR037181">
    <property type="entry name" value="SUFU_N"/>
</dbReference>
<dbReference type="InterPro" id="IPR007768">
    <property type="entry name" value="Suppressor_of_fused"/>
</dbReference>
<evidence type="ECO:0000313" key="5">
    <source>
        <dbReference type="Proteomes" id="UP000837857"/>
    </source>
</evidence>
<dbReference type="Pfam" id="PF05076">
    <property type="entry name" value="SUFU"/>
    <property type="match status" value="1"/>
</dbReference>
<evidence type="ECO:0008006" key="6">
    <source>
        <dbReference type="Google" id="ProtNLM"/>
    </source>
</evidence>
<organism evidence="4 5">
    <name type="scientific">Iphiclides podalirius</name>
    <name type="common">scarce swallowtail</name>
    <dbReference type="NCBI Taxonomy" id="110791"/>
    <lineage>
        <taxon>Eukaryota</taxon>
        <taxon>Metazoa</taxon>
        <taxon>Ecdysozoa</taxon>
        <taxon>Arthropoda</taxon>
        <taxon>Hexapoda</taxon>
        <taxon>Insecta</taxon>
        <taxon>Pterygota</taxon>
        <taxon>Neoptera</taxon>
        <taxon>Endopterygota</taxon>
        <taxon>Lepidoptera</taxon>
        <taxon>Glossata</taxon>
        <taxon>Ditrysia</taxon>
        <taxon>Papilionoidea</taxon>
        <taxon>Papilionidae</taxon>
        <taxon>Papilioninae</taxon>
        <taxon>Iphiclides</taxon>
    </lineage>
</organism>
<dbReference type="InterPro" id="IPR016591">
    <property type="entry name" value="Suppressor_of_fused_euk"/>
</dbReference>
<dbReference type="PIRSF" id="PIRSF011844">
    <property type="entry name" value="Suppressor_of_fused_protein"/>
    <property type="match status" value="1"/>
</dbReference>
<feature type="region of interest" description="Disordered" evidence="1">
    <location>
        <begin position="266"/>
        <end position="286"/>
    </location>
</feature>
<gene>
    <name evidence="4" type="ORF">IPOD504_LOCUS12070</name>
</gene>
<feature type="non-terminal residue" evidence="4">
    <location>
        <position position="505"/>
    </location>
</feature>
<accession>A0ABN8INJ0</accession>
<feature type="domain" description="Suppressor of fused-like" evidence="2">
    <location>
        <begin position="89"/>
        <end position="266"/>
    </location>
</feature>